<feature type="transmembrane region" description="Helical" evidence="7">
    <location>
        <begin position="70"/>
        <end position="91"/>
    </location>
</feature>
<evidence type="ECO:0000256" key="1">
    <source>
        <dbReference type="ARBA" id="ARBA00004651"/>
    </source>
</evidence>
<dbReference type="GO" id="GO:0055085">
    <property type="term" value="P:transmembrane transport"/>
    <property type="evidence" value="ECO:0007669"/>
    <property type="project" value="InterPro"/>
</dbReference>
<proteinExistence type="inferred from homology"/>
<name>B0C9E7_ACAM1</name>
<dbReference type="EMBL" id="CP000828">
    <property type="protein sequence ID" value="ABW28960.1"/>
    <property type="molecule type" value="Genomic_DNA"/>
</dbReference>
<dbReference type="RefSeq" id="WP_012164316.1">
    <property type="nucleotide sequence ID" value="NC_009925.1"/>
</dbReference>
<keyword evidence="6 7" id="KW-0472">Membrane</keyword>
<dbReference type="Pfam" id="PF00528">
    <property type="entry name" value="BPD_transp_1"/>
    <property type="match status" value="2"/>
</dbReference>
<feature type="domain" description="ABC transmembrane type-1" evidence="8">
    <location>
        <begin position="353"/>
        <end position="553"/>
    </location>
</feature>
<protein>
    <submittedName>
        <fullName evidence="9">Phosphonate ABC transporter, permease protein, putative</fullName>
    </submittedName>
</protein>
<dbReference type="PROSITE" id="PS50928">
    <property type="entry name" value="ABC_TM1"/>
    <property type="match status" value="2"/>
</dbReference>
<keyword evidence="3" id="KW-1003">Cell membrane</keyword>
<comment type="subcellular location">
    <subcellularLocation>
        <location evidence="1 7">Cell membrane</location>
        <topology evidence="1 7">Multi-pass membrane protein</topology>
    </subcellularLocation>
</comment>
<dbReference type="Gene3D" id="1.10.3720.10">
    <property type="entry name" value="MetI-like"/>
    <property type="match status" value="2"/>
</dbReference>
<evidence type="ECO:0000313" key="10">
    <source>
        <dbReference type="Proteomes" id="UP000000268"/>
    </source>
</evidence>
<dbReference type="PANTHER" id="PTHR30043:SF1">
    <property type="entry name" value="ABC TRANSPORT SYSTEM PERMEASE PROTEIN P69"/>
    <property type="match status" value="1"/>
</dbReference>
<dbReference type="eggNOG" id="COG3639">
    <property type="taxonomic scope" value="Bacteria"/>
</dbReference>
<organism evidence="9 10">
    <name type="scientific">Acaryochloris marina (strain MBIC 11017)</name>
    <dbReference type="NCBI Taxonomy" id="329726"/>
    <lineage>
        <taxon>Bacteria</taxon>
        <taxon>Bacillati</taxon>
        <taxon>Cyanobacteriota</taxon>
        <taxon>Cyanophyceae</taxon>
        <taxon>Acaryochloridales</taxon>
        <taxon>Acaryochloridaceae</taxon>
        <taxon>Acaryochloris</taxon>
    </lineage>
</organism>
<dbReference type="PANTHER" id="PTHR30043">
    <property type="entry name" value="PHOSPHONATES TRANSPORT SYSTEM PERMEASE PROTEIN"/>
    <property type="match status" value="1"/>
</dbReference>
<keyword evidence="5 7" id="KW-1133">Transmembrane helix</keyword>
<feature type="transmembrane region" description="Helical" evidence="7">
    <location>
        <begin position="535"/>
        <end position="553"/>
    </location>
</feature>
<evidence type="ECO:0000259" key="8">
    <source>
        <dbReference type="PROSITE" id="PS50928"/>
    </source>
</evidence>
<keyword evidence="4 7" id="KW-0812">Transmembrane</keyword>
<reference evidence="9 10" key="1">
    <citation type="journal article" date="2008" name="Proc. Natl. Acad. Sci. U.S.A.">
        <title>Niche adaptation and genome expansion in the chlorophyll d-producing cyanobacterium Acaryochloris marina.</title>
        <authorList>
            <person name="Swingley W.D."/>
            <person name="Chen M."/>
            <person name="Cheung P.C."/>
            <person name="Conrad A.L."/>
            <person name="Dejesa L.C."/>
            <person name="Hao J."/>
            <person name="Honchak B.M."/>
            <person name="Karbach L.E."/>
            <person name="Kurdoglu A."/>
            <person name="Lahiri S."/>
            <person name="Mastrian S.D."/>
            <person name="Miyashita H."/>
            <person name="Page L."/>
            <person name="Ramakrishna P."/>
            <person name="Satoh S."/>
            <person name="Sattley W.M."/>
            <person name="Shimada Y."/>
            <person name="Taylor H.L."/>
            <person name="Tomo T."/>
            <person name="Tsuchiya T."/>
            <person name="Wang Z.T."/>
            <person name="Raymond J."/>
            <person name="Mimuro M."/>
            <person name="Blankenship R.E."/>
            <person name="Touchman J.W."/>
        </authorList>
    </citation>
    <scope>NUCLEOTIDE SEQUENCE [LARGE SCALE GENOMIC DNA]</scope>
    <source>
        <strain evidence="10">MBIC 11017</strain>
    </source>
</reference>
<dbReference type="CDD" id="cd06261">
    <property type="entry name" value="TM_PBP2"/>
    <property type="match status" value="1"/>
</dbReference>
<feature type="transmembrane region" description="Helical" evidence="7">
    <location>
        <begin position="12"/>
        <end position="34"/>
    </location>
</feature>
<feature type="domain" description="ABC transmembrane type-1" evidence="8">
    <location>
        <begin position="66"/>
        <end position="253"/>
    </location>
</feature>
<dbReference type="Proteomes" id="UP000000268">
    <property type="component" value="Chromosome"/>
</dbReference>
<dbReference type="STRING" id="329726.AM1_3975"/>
<keyword evidence="2 7" id="KW-0813">Transport</keyword>
<dbReference type="InterPro" id="IPR035906">
    <property type="entry name" value="MetI-like_sf"/>
</dbReference>
<dbReference type="OrthoDB" id="8557224at2"/>
<feature type="transmembrane region" description="Helical" evidence="7">
    <location>
        <begin position="232"/>
        <end position="249"/>
    </location>
</feature>
<dbReference type="InterPro" id="IPR000515">
    <property type="entry name" value="MetI-like"/>
</dbReference>
<evidence type="ECO:0000256" key="6">
    <source>
        <dbReference type="ARBA" id="ARBA00023136"/>
    </source>
</evidence>
<keyword evidence="10" id="KW-1185">Reference proteome</keyword>
<comment type="similarity">
    <text evidence="7">Belongs to the binding-protein-dependent transport system permease family.</text>
</comment>
<feature type="transmembrane region" description="Helical" evidence="7">
    <location>
        <begin position="292"/>
        <end position="314"/>
    </location>
</feature>
<dbReference type="AlphaFoldDB" id="B0C9E7"/>
<evidence type="ECO:0000256" key="7">
    <source>
        <dbReference type="RuleBase" id="RU363032"/>
    </source>
</evidence>
<accession>B0C9E7</accession>
<sequence>MTSKSIPLRQLWLPSACLLLMVGGGLALFTRSLWNLNGWPQFLEFWQASLHPDLTAPLMATAWQGLLTTLAYAICGTALSVCLGFVGSIFISDVGRQVLGIAPHFSQGLKSLLVVPRAIHEMLWGLLLINVWGLDPLVAIAAITIPFSAIVAKVFSDILDDTPHQALEAIRQSGGRPLNAFLYGLLPSASTNLLSYSFYRFECSLRSAATLGIIGVGGLGHEIFLSLQSLQYQQVWTFIYALMILNGVIDWSSARCRQRLGCQTRISLHLKNTPIKQVHSQRPEPERSFSNNLLYCILVVVVLVGAVAWSWLYIGPDLATLVAPQTWRNSQQIFVELWPLQPSLTLLETVDASLQTLSMAFIAILGAGCGGIVFSFGTAANFFLPGGLFLPQPASLWHQGLGRLIVGAVRLFLLICRSVPAPIWALVMLFIVFPGVLPGAIALGIHNLGILGRLMAEVNENLDQKPLAALQAQGASSPSVFLYGVLPMTLPRFLAYSCYRWEVGMRETVIVGLVGAGGLGRLLSEQLSSFDSSGVVWTLGCFILLSLGVDWLSQYLRQQLQLI</sequence>
<evidence type="ECO:0000313" key="9">
    <source>
        <dbReference type="EMBL" id="ABW28960.1"/>
    </source>
</evidence>
<dbReference type="KEGG" id="amr:AM1_3975"/>
<evidence type="ECO:0000256" key="3">
    <source>
        <dbReference type="ARBA" id="ARBA00022475"/>
    </source>
</evidence>
<evidence type="ECO:0000256" key="2">
    <source>
        <dbReference type="ARBA" id="ARBA00022448"/>
    </source>
</evidence>
<dbReference type="GO" id="GO:0005886">
    <property type="term" value="C:plasma membrane"/>
    <property type="evidence" value="ECO:0007669"/>
    <property type="project" value="UniProtKB-SubCell"/>
</dbReference>
<feature type="transmembrane region" description="Helical" evidence="7">
    <location>
        <begin position="359"/>
        <end position="384"/>
    </location>
</feature>
<gene>
    <name evidence="9" type="ordered locus">AM1_3975</name>
</gene>
<evidence type="ECO:0000256" key="5">
    <source>
        <dbReference type="ARBA" id="ARBA00022989"/>
    </source>
</evidence>
<evidence type="ECO:0000256" key="4">
    <source>
        <dbReference type="ARBA" id="ARBA00022692"/>
    </source>
</evidence>
<feature type="transmembrane region" description="Helical" evidence="7">
    <location>
        <begin position="421"/>
        <end position="445"/>
    </location>
</feature>
<dbReference type="SUPFAM" id="SSF161098">
    <property type="entry name" value="MetI-like"/>
    <property type="match status" value="2"/>
</dbReference>
<dbReference type="HOGENOM" id="CLU_029036_1_0_3"/>